<evidence type="ECO:0000313" key="2">
    <source>
        <dbReference type="Proteomes" id="UP000276133"/>
    </source>
</evidence>
<dbReference type="EMBL" id="REGN01001555">
    <property type="protein sequence ID" value="RNA33904.1"/>
    <property type="molecule type" value="Genomic_DNA"/>
</dbReference>
<dbReference type="AlphaFoldDB" id="A0A3M7SDK0"/>
<protein>
    <submittedName>
        <fullName evidence="1">Uncharacterized protein</fullName>
    </submittedName>
</protein>
<evidence type="ECO:0000313" key="1">
    <source>
        <dbReference type="EMBL" id="RNA33904.1"/>
    </source>
</evidence>
<dbReference type="Proteomes" id="UP000276133">
    <property type="component" value="Unassembled WGS sequence"/>
</dbReference>
<accession>A0A3M7SDK0</accession>
<proteinExistence type="predicted"/>
<organism evidence="1 2">
    <name type="scientific">Brachionus plicatilis</name>
    <name type="common">Marine rotifer</name>
    <name type="synonym">Brachionus muelleri</name>
    <dbReference type="NCBI Taxonomy" id="10195"/>
    <lineage>
        <taxon>Eukaryota</taxon>
        <taxon>Metazoa</taxon>
        <taxon>Spiralia</taxon>
        <taxon>Gnathifera</taxon>
        <taxon>Rotifera</taxon>
        <taxon>Eurotatoria</taxon>
        <taxon>Monogononta</taxon>
        <taxon>Pseudotrocha</taxon>
        <taxon>Ploima</taxon>
        <taxon>Brachionidae</taxon>
        <taxon>Brachionus</taxon>
    </lineage>
</organism>
<comment type="caution">
    <text evidence="1">The sequence shown here is derived from an EMBL/GenBank/DDBJ whole genome shotgun (WGS) entry which is preliminary data.</text>
</comment>
<reference evidence="1 2" key="1">
    <citation type="journal article" date="2018" name="Sci. Rep.">
        <title>Genomic signatures of local adaptation to the degree of environmental predictability in rotifers.</title>
        <authorList>
            <person name="Franch-Gras L."/>
            <person name="Hahn C."/>
            <person name="Garcia-Roger E.M."/>
            <person name="Carmona M.J."/>
            <person name="Serra M."/>
            <person name="Gomez A."/>
        </authorList>
    </citation>
    <scope>NUCLEOTIDE SEQUENCE [LARGE SCALE GENOMIC DNA]</scope>
    <source>
        <strain evidence="1">HYR1</strain>
    </source>
</reference>
<sequence length="85" mass="9731">MLKIFMNRYVKGFSDGSNLPDLFEERAIATSLLTRQNRSVLDCQIMWINTTVITFPNFLDWYISSVIIAKSLDSIIFNGLHGSKN</sequence>
<keyword evidence="2" id="KW-1185">Reference proteome</keyword>
<name>A0A3M7SDK0_BRAPC</name>
<gene>
    <name evidence="1" type="ORF">BpHYR1_014760</name>
</gene>